<dbReference type="KEGG" id="cgi:CGB_H0060C"/>
<sequence>MKACAWSACSFYGRAGVAVHLAWALCVRSGGTWIDPVASGPLSDDAFEKAHARFLSIFYGILLLLHIIAIPTRPFVRLALITYLNPGFQPIFSLLSSALTSLHMFEPSEDIVLALLIISHLPVSQYWTVIDPYGAGARAHQMAIALGLPDSARWLKLLKHEIEQEWNKSLLNRAILVGLSTLDLSYVQLLTMNASSGMRCSTERHALSHIVLNSLLMESLWPVIEALQAVRLSRQYEEQRVVALKDAWTVFEERAAAWSTEVESAPPSSHPAAPELIRRLENHSPSTHWRGAFDDILLEKENGVDWGLENPYGMFMWDGMLDLSDWAEGIDLTADWQFDPLGGI</sequence>
<reference evidence="2 3" key="1">
    <citation type="journal article" date="2011" name="MBio">
        <title>Genome variation in Cryptococcus gattii, an emerging pathogen of immunocompetent hosts.</title>
        <authorList>
            <person name="D'Souza C.A."/>
            <person name="Kronstad J.W."/>
            <person name="Taylor G."/>
            <person name="Warren R."/>
            <person name="Yuen M."/>
            <person name="Hu G."/>
            <person name="Jung W.H."/>
            <person name="Sham A."/>
            <person name="Kidd S.E."/>
            <person name="Tangen K."/>
            <person name="Lee N."/>
            <person name="Zeilmaker T."/>
            <person name="Sawkins J."/>
            <person name="McVicker G."/>
            <person name="Shah S."/>
            <person name="Gnerre S."/>
            <person name="Griggs A."/>
            <person name="Zeng Q."/>
            <person name="Bartlett K."/>
            <person name="Li W."/>
            <person name="Wang X."/>
            <person name="Heitman J."/>
            <person name="Stajich J.E."/>
            <person name="Fraser J.A."/>
            <person name="Meyer W."/>
            <person name="Carter D."/>
            <person name="Schein J."/>
            <person name="Krzywinski M."/>
            <person name="Kwon-Chung K.J."/>
            <person name="Varma A."/>
            <person name="Wang J."/>
            <person name="Brunham R."/>
            <person name="Fyfe M."/>
            <person name="Ouellette B.F."/>
            <person name="Siddiqui A."/>
            <person name="Marra M."/>
            <person name="Jones S."/>
            <person name="Holt R."/>
            <person name="Birren B.W."/>
            <person name="Galagan J.E."/>
            <person name="Cuomo C.A."/>
        </authorList>
    </citation>
    <scope>NUCLEOTIDE SEQUENCE [LARGE SCALE GENOMIC DNA]</scope>
    <source>
        <strain evidence="3">WM276 / ATCC MYA-4071</strain>
    </source>
</reference>
<dbReference type="HOGENOM" id="CLU_806575_0_0_1"/>
<evidence type="ECO:0000313" key="2">
    <source>
        <dbReference type="EMBL" id="ADV23791.1"/>
    </source>
</evidence>
<dbReference type="Proteomes" id="UP000007805">
    <property type="component" value="Chromosome H"/>
</dbReference>
<keyword evidence="3" id="KW-1185">Reference proteome</keyword>
<organism evidence="2 3">
    <name type="scientific">Cryptococcus gattii serotype B (strain WM276 / ATCC MYA-4071)</name>
    <name type="common">Filobasidiella gattii</name>
    <name type="synonym">Cryptococcus bacillisporus</name>
    <dbReference type="NCBI Taxonomy" id="367775"/>
    <lineage>
        <taxon>Eukaryota</taxon>
        <taxon>Fungi</taxon>
        <taxon>Dikarya</taxon>
        <taxon>Basidiomycota</taxon>
        <taxon>Agaricomycotina</taxon>
        <taxon>Tremellomycetes</taxon>
        <taxon>Tremellales</taxon>
        <taxon>Cryptococcaceae</taxon>
        <taxon>Cryptococcus</taxon>
        <taxon>Cryptococcus gattii species complex</taxon>
    </lineage>
</organism>
<proteinExistence type="predicted"/>
<keyword evidence="1" id="KW-1133">Transmembrane helix</keyword>
<accession>E6RA62</accession>
<feature type="transmembrane region" description="Helical" evidence="1">
    <location>
        <begin position="50"/>
        <end position="71"/>
    </location>
</feature>
<evidence type="ECO:0000256" key="1">
    <source>
        <dbReference type="SAM" id="Phobius"/>
    </source>
</evidence>
<protein>
    <submittedName>
        <fullName evidence="2">Uncharacterized protein</fullName>
    </submittedName>
</protein>
<gene>
    <name evidence="2" type="ordered locus">CGB_H0060C</name>
</gene>
<dbReference type="RefSeq" id="XP_003195578.1">
    <property type="nucleotide sequence ID" value="XM_003195530.1"/>
</dbReference>
<dbReference type="GeneID" id="10189393"/>
<name>E6RA62_CRYGW</name>
<keyword evidence="1" id="KW-0812">Transmembrane</keyword>
<dbReference type="AlphaFoldDB" id="E6RA62"/>
<keyword evidence="1" id="KW-0472">Membrane</keyword>
<evidence type="ECO:0000313" key="3">
    <source>
        <dbReference type="Proteomes" id="UP000007805"/>
    </source>
</evidence>
<dbReference type="EMBL" id="CP000293">
    <property type="protein sequence ID" value="ADV23791.1"/>
    <property type="molecule type" value="Genomic_DNA"/>
</dbReference>
<dbReference type="eggNOG" id="ENOG502RBDU">
    <property type="taxonomic scope" value="Eukaryota"/>
</dbReference>
<dbReference type="OrthoDB" id="2595934at2759"/>
<dbReference type="VEuPathDB" id="FungiDB:CGB_H0060C"/>
<reference key="2">
    <citation type="journal article" date="2011" name="MBio">
        <title>Genome variation in Cryptococcus gattii, an emerging pathogen of immunocompetent hosts.</title>
        <authorList>
            <person name="D'Souza C.A."/>
            <person name="Kronstad J.W."/>
            <person name="Taylor G."/>
            <person name="Warren R."/>
            <person name="Yuen M."/>
            <person name="Hu G."/>
            <person name="Jung W.H."/>
            <person name="Sham A."/>
            <person name="Kidd S.E."/>
            <person name="Tangen K."/>
            <person name="Lee N."/>
            <person name="Zeilmaker T."/>
            <person name="Sawkins J."/>
            <person name="McVicker G."/>
            <person name="Shah S."/>
            <person name="Gnerre S."/>
            <person name="Griggs A."/>
            <person name="Zeng Q."/>
            <person name="Bartlett K."/>
            <person name="Li W."/>
            <person name="Wang X."/>
            <person name="Heitman J."/>
            <person name="Stajich J.E."/>
            <person name="Fraser J.A."/>
            <person name="Meyer W."/>
            <person name="Carter D."/>
            <person name="Schein J."/>
            <person name="Krzywinski M."/>
            <person name="Kwong-Chung K.J."/>
            <person name="Varma A."/>
            <person name="Wang J."/>
            <person name="Brunham R."/>
            <person name="Fyfe M."/>
            <person name="Ouellette B.F.F."/>
            <person name="Siddiqui A."/>
            <person name="Marra M."/>
            <person name="Jones S."/>
            <person name="Holt R."/>
            <person name="Birren B.W."/>
            <person name="Galagan J.E."/>
            <person name="Cuomo C.A."/>
        </authorList>
    </citation>
    <scope>NUCLEOTIDE SEQUENCE</scope>
    <source>
        <strain>WM276</strain>
    </source>
</reference>